<keyword evidence="4" id="KW-1185">Reference proteome</keyword>
<name>A0A328ALT5_9CAUL</name>
<dbReference type="Pfam" id="PF07811">
    <property type="entry name" value="TadE"/>
    <property type="match status" value="1"/>
</dbReference>
<keyword evidence="1" id="KW-0472">Membrane</keyword>
<evidence type="ECO:0000259" key="2">
    <source>
        <dbReference type="Pfam" id="PF07811"/>
    </source>
</evidence>
<feature type="transmembrane region" description="Helical" evidence="1">
    <location>
        <begin position="21"/>
        <end position="46"/>
    </location>
</feature>
<sequence>MRPLPRLTLLARLRRDRRGTAAIEFAVLAPLLVLLLVATVELGFMMRAKILAEEAASAGALYASQHSFNATAIANAVTSASSEAAISATPAPADWWGCPSTTAITAVAAGSLCGDGKAARHYVTVSAAAPRTSILGSSFDLPANATASSVVRLP</sequence>
<comment type="caution">
    <text evidence="3">The sequence shown here is derived from an EMBL/GenBank/DDBJ whole genome shotgun (WGS) entry which is preliminary data.</text>
</comment>
<evidence type="ECO:0000313" key="3">
    <source>
        <dbReference type="EMBL" id="RAK55923.1"/>
    </source>
</evidence>
<dbReference type="RefSeq" id="WP_111529671.1">
    <property type="nucleotide sequence ID" value="NZ_JBHRSG010000003.1"/>
</dbReference>
<organism evidence="3 4">
    <name type="scientific">Phenylobacterium soli</name>
    <dbReference type="NCBI Taxonomy" id="2170551"/>
    <lineage>
        <taxon>Bacteria</taxon>
        <taxon>Pseudomonadati</taxon>
        <taxon>Pseudomonadota</taxon>
        <taxon>Alphaproteobacteria</taxon>
        <taxon>Caulobacterales</taxon>
        <taxon>Caulobacteraceae</taxon>
        <taxon>Phenylobacterium</taxon>
    </lineage>
</organism>
<accession>A0A328ALT5</accession>
<proteinExistence type="predicted"/>
<protein>
    <submittedName>
        <fullName evidence="3">Pilus assembly protein</fullName>
    </submittedName>
</protein>
<evidence type="ECO:0000256" key="1">
    <source>
        <dbReference type="SAM" id="Phobius"/>
    </source>
</evidence>
<dbReference type="Proteomes" id="UP000249254">
    <property type="component" value="Unassembled WGS sequence"/>
</dbReference>
<evidence type="ECO:0000313" key="4">
    <source>
        <dbReference type="Proteomes" id="UP000249254"/>
    </source>
</evidence>
<feature type="domain" description="TadE-like" evidence="2">
    <location>
        <begin position="19"/>
        <end position="60"/>
    </location>
</feature>
<keyword evidence="1" id="KW-0812">Transmembrane</keyword>
<keyword evidence="1" id="KW-1133">Transmembrane helix</keyword>
<gene>
    <name evidence="3" type="ORF">DJ017_16110</name>
</gene>
<dbReference type="EMBL" id="QFYQ01000001">
    <property type="protein sequence ID" value="RAK55923.1"/>
    <property type="molecule type" value="Genomic_DNA"/>
</dbReference>
<reference evidence="4" key="1">
    <citation type="submission" date="2018-05" db="EMBL/GenBank/DDBJ databases">
        <authorList>
            <person name="Li X."/>
        </authorList>
    </citation>
    <scope>NUCLEOTIDE SEQUENCE [LARGE SCALE GENOMIC DNA]</scope>
    <source>
        <strain evidence="4">LX32</strain>
    </source>
</reference>
<dbReference type="InterPro" id="IPR012495">
    <property type="entry name" value="TadE-like_dom"/>
</dbReference>
<dbReference type="AlphaFoldDB" id="A0A328ALT5"/>